<evidence type="ECO:0008006" key="8">
    <source>
        <dbReference type="Google" id="ProtNLM"/>
    </source>
</evidence>
<evidence type="ECO:0000256" key="3">
    <source>
        <dbReference type="SAM" id="MobiDB-lite"/>
    </source>
</evidence>
<keyword evidence="7" id="KW-1185">Reference proteome</keyword>
<feature type="region of interest" description="Disordered" evidence="3">
    <location>
        <begin position="223"/>
        <end position="256"/>
    </location>
</feature>
<dbReference type="PANTHER" id="PTHR46888:SF1">
    <property type="entry name" value="RIBONUCLEASE H"/>
    <property type="match status" value="1"/>
</dbReference>
<evidence type="ECO:0000313" key="6">
    <source>
        <dbReference type="Ensembl" id="ENSONIP00000072331.1"/>
    </source>
</evidence>
<keyword evidence="1" id="KW-0862">Zinc</keyword>
<dbReference type="Proteomes" id="UP000005207">
    <property type="component" value="Linkage group LG7"/>
</dbReference>
<dbReference type="GO" id="GO:0003676">
    <property type="term" value="F:nucleic acid binding"/>
    <property type="evidence" value="ECO:0007669"/>
    <property type="project" value="InterPro"/>
</dbReference>
<dbReference type="GeneTree" id="ENSGT00940000159113"/>
<reference evidence="6" key="3">
    <citation type="submission" date="2025-09" db="UniProtKB">
        <authorList>
            <consortium name="Ensembl"/>
        </authorList>
    </citation>
    <scope>IDENTIFICATION</scope>
</reference>
<proteinExistence type="predicted"/>
<dbReference type="InterPro" id="IPR038269">
    <property type="entry name" value="SCAN_sf"/>
</dbReference>
<evidence type="ECO:0000313" key="7">
    <source>
        <dbReference type="Proteomes" id="UP000005207"/>
    </source>
</evidence>
<name>A0A669EMK6_ORENI</name>
<dbReference type="InterPro" id="IPR001878">
    <property type="entry name" value="Znf_CCHC"/>
</dbReference>
<evidence type="ECO:0000259" key="4">
    <source>
        <dbReference type="PROSITE" id="PS50158"/>
    </source>
</evidence>
<feature type="region of interest" description="Disordered" evidence="3">
    <location>
        <begin position="395"/>
        <end position="424"/>
    </location>
</feature>
<sequence length="424" mass="46283">MSDPHAAPPAQPLKFLAQMLAEMAKMSQDQVAAQRDHLAKLQEQADRQTQLVGAAAPPKAPPLSVAMGDGDDPQIFLETFRATAEACQWPQVEWPLHLLPLLSGEAQTAALSLPPTSWSSFEDVSQAVLDRMGLTPEDHRRRFRACRLTGKDRPFAWARKLHDPAVRWLQPGSSEGETLLVDKVVLEQFVEGLPAETARWVRCHRPASLEVAMTLAEDHLAARAEEPGEGSQKPSKQAPVPAPRRRVPAPAQGERAPVLSPTNLFASFVPSQGSEMSSAAPEPWRAAQTPGQECWKCGQPEYLKRDCPLMEVGQVFRVASAPAPSPGPGGTYSIPVRTRGAIRHALVDTGCMQTLVHQSLVRPGALLEAEWVEVKCVHGDIHRYPIVPLYKAGPSWEAPPAPEIPPTGDFPVEQSRDDTQPLTR</sequence>
<feature type="coiled-coil region" evidence="2">
    <location>
        <begin position="24"/>
        <end position="51"/>
    </location>
</feature>
<dbReference type="PROSITE" id="PS50158">
    <property type="entry name" value="ZF_CCHC"/>
    <property type="match status" value="1"/>
</dbReference>
<dbReference type="InterPro" id="IPR003309">
    <property type="entry name" value="SCAN_dom"/>
</dbReference>
<dbReference type="Pfam" id="PF02023">
    <property type="entry name" value="SCAN"/>
    <property type="match status" value="1"/>
</dbReference>
<feature type="compositionally biased region" description="Basic and acidic residues" evidence="3">
    <location>
        <begin position="414"/>
        <end position="424"/>
    </location>
</feature>
<keyword evidence="1" id="KW-0863">Zinc-finger</keyword>
<dbReference type="PROSITE" id="PS50804">
    <property type="entry name" value="SCAN_BOX"/>
    <property type="match status" value="1"/>
</dbReference>
<dbReference type="OMA" id="GHEYTIP"/>
<feature type="domain" description="CCHC-type" evidence="4">
    <location>
        <begin position="294"/>
        <end position="308"/>
    </location>
</feature>
<dbReference type="Ensembl" id="ENSONIT00000089681.1">
    <property type="protein sequence ID" value="ENSONIP00000072331.1"/>
    <property type="gene ID" value="ENSONIG00000040459.1"/>
</dbReference>
<evidence type="ECO:0000259" key="5">
    <source>
        <dbReference type="PROSITE" id="PS50804"/>
    </source>
</evidence>
<feature type="domain" description="SCAN box" evidence="5">
    <location>
        <begin position="140"/>
        <end position="218"/>
    </location>
</feature>
<accession>A0A669EMK6</accession>
<organism evidence="6 7">
    <name type="scientific">Oreochromis niloticus</name>
    <name type="common">Nile tilapia</name>
    <name type="synonym">Tilapia nilotica</name>
    <dbReference type="NCBI Taxonomy" id="8128"/>
    <lineage>
        <taxon>Eukaryota</taxon>
        <taxon>Metazoa</taxon>
        <taxon>Chordata</taxon>
        <taxon>Craniata</taxon>
        <taxon>Vertebrata</taxon>
        <taxon>Euteleostomi</taxon>
        <taxon>Actinopterygii</taxon>
        <taxon>Neopterygii</taxon>
        <taxon>Teleostei</taxon>
        <taxon>Neoteleostei</taxon>
        <taxon>Acanthomorphata</taxon>
        <taxon>Ovalentaria</taxon>
        <taxon>Cichlomorphae</taxon>
        <taxon>Cichliformes</taxon>
        <taxon>Cichlidae</taxon>
        <taxon>African cichlids</taxon>
        <taxon>Pseudocrenilabrinae</taxon>
        <taxon>Oreochromini</taxon>
        <taxon>Oreochromis</taxon>
    </lineage>
</organism>
<keyword evidence="2" id="KW-0175">Coiled coil</keyword>
<dbReference type="InParanoid" id="A0A669EMK6"/>
<reference evidence="6" key="2">
    <citation type="submission" date="2025-08" db="UniProtKB">
        <authorList>
            <consortium name="Ensembl"/>
        </authorList>
    </citation>
    <scope>IDENTIFICATION</scope>
</reference>
<dbReference type="Gene3D" id="1.10.4020.10">
    <property type="entry name" value="DNA breaking-rejoining enzymes"/>
    <property type="match status" value="1"/>
</dbReference>
<dbReference type="PANTHER" id="PTHR46888">
    <property type="entry name" value="ZINC KNUCKLE DOMAINCONTAINING PROTEIN-RELATED"/>
    <property type="match status" value="1"/>
</dbReference>
<dbReference type="GO" id="GO:0008270">
    <property type="term" value="F:zinc ion binding"/>
    <property type="evidence" value="ECO:0007669"/>
    <property type="project" value="UniProtKB-KW"/>
</dbReference>
<reference evidence="7" key="1">
    <citation type="submission" date="2012-01" db="EMBL/GenBank/DDBJ databases">
        <title>The Genome Sequence of Oreochromis niloticus (Nile Tilapia).</title>
        <authorList>
            <consortium name="Broad Institute Genome Assembly Team"/>
            <consortium name="Broad Institute Sequencing Platform"/>
            <person name="Di Palma F."/>
            <person name="Johnson J."/>
            <person name="Lander E.S."/>
            <person name="Lindblad-Toh K."/>
        </authorList>
    </citation>
    <scope>NUCLEOTIDE SEQUENCE [LARGE SCALE GENOMIC DNA]</scope>
</reference>
<evidence type="ECO:0000256" key="2">
    <source>
        <dbReference type="SAM" id="Coils"/>
    </source>
</evidence>
<evidence type="ECO:0000256" key="1">
    <source>
        <dbReference type="PROSITE-ProRule" id="PRU00047"/>
    </source>
</evidence>
<dbReference type="SMART" id="SM00431">
    <property type="entry name" value="SCAN"/>
    <property type="match status" value="1"/>
</dbReference>
<dbReference type="AlphaFoldDB" id="A0A669EMK6"/>
<keyword evidence="1" id="KW-0479">Metal-binding</keyword>
<protein>
    <recommendedName>
        <fullName evidence="8">CCHC-type domain-containing protein</fullName>
    </recommendedName>
</protein>
<dbReference type="SUPFAM" id="SSF47353">
    <property type="entry name" value="Retrovirus capsid dimerization domain-like"/>
    <property type="match status" value="1"/>
</dbReference>